<dbReference type="Pfam" id="PF01565">
    <property type="entry name" value="FAD_binding_4"/>
    <property type="match status" value="1"/>
</dbReference>
<dbReference type="InterPro" id="IPR006093">
    <property type="entry name" value="Oxy_OxRdtase_FAD_BS"/>
</dbReference>
<evidence type="ECO:0000259" key="6">
    <source>
        <dbReference type="PROSITE" id="PS51387"/>
    </source>
</evidence>
<dbReference type="Gene3D" id="3.30.465.10">
    <property type="match status" value="1"/>
</dbReference>
<comment type="similarity">
    <text evidence="2">Belongs to the oxygen-dependent FAD-linked oxidoreductase family.</text>
</comment>
<organism evidence="7 8">
    <name type="scientific">Arthrobacter silviterrae</name>
    <dbReference type="NCBI Taxonomy" id="2026658"/>
    <lineage>
        <taxon>Bacteria</taxon>
        <taxon>Bacillati</taxon>
        <taxon>Actinomycetota</taxon>
        <taxon>Actinomycetes</taxon>
        <taxon>Micrococcales</taxon>
        <taxon>Micrococcaceae</taxon>
        <taxon>Arthrobacter</taxon>
    </lineage>
</organism>
<keyword evidence="5" id="KW-0560">Oxidoreductase</keyword>
<evidence type="ECO:0000256" key="5">
    <source>
        <dbReference type="ARBA" id="ARBA00023002"/>
    </source>
</evidence>
<dbReference type="PANTHER" id="PTHR42973:SF39">
    <property type="entry name" value="FAD-BINDING PCMH-TYPE DOMAIN-CONTAINING PROTEIN"/>
    <property type="match status" value="1"/>
</dbReference>
<accession>A0ABX0DH81</accession>
<sequence length="448" mass="45381">MESLKRALAGSLHQPGDPGYSALATPWNLAVQTTPAAVVEAANAQDVVEAVRFAAANGLPVAVQATGHGIASDLAGALLVHTGRLDECTVDPAGWARTGAGTTWKAVLAAGAQHGLAGLSGSAPGVSVAGYTSGGGIGPMARTFGAASDRVRSLEVVTGDGQIRHVTAETEPELFWGLRGGKGSLGIITALEFDLLPLPVIYAGALFFGAESAADVVLAWSEWCPTLPPEATTSLALMQLPPLPGVPEQLGGKFTVAVRYVFTGSPDDGARWLAPIRAAGVPLIDAVQSMPSSLIGAVHSDPEDALPVQEASCLLASFPAEGAQTLLRAVGPESNSPQLLVEIRQFGGALSKEPDVASALCHRDAGFGLYSVGVAAPPALPGIAAHAAGLSRAMADWSFGGSLPNFSAGAGAAGFAGSYTQEVLARLAGLAGHYDPEALFRLGQVPAR</sequence>
<dbReference type="InterPro" id="IPR036318">
    <property type="entry name" value="FAD-bd_PCMH-like_sf"/>
</dbReference>
<keyword evidence="4" id="KW-0274">FAD</keyword>
<proteinExistence type="inferred from homology"/>
<dbReference type="InterPro" id="IPR050416">
    <property type="entry name" value="FAD-linked_Oxidoreductase"/>
</dbReference>
<dbReference type="SUPFAM" id="SSF56176">
    <property type="entry name" value="FAD-binding/transporter-associated domain-like"/>
    <property type="match status" value="1"/>
</dbReference>
<dbReference type="PROSITE" id="PS51387">
    <property type="entry name" value="FAD_PCMH"/>
    <property type="match status" value="1"/>
</dbReference>
<evidence type="ECO:0000313" key="7">
    <source>
        <dbReference type="EMBL" id="NGN85116.1"/>
    </source>
</evidence>
<dbReference type="Gene3D" id="3.40.462.20">
    <property type="match status" value="1"/>
</dbReference>
<gene>
    <name evidence="7" type="ORF">G6N77_16855</name>
</gene>
<reference evidence="7 8" key="1">
    <citation type="submission" date="2020-02" db="EMBL/GenBank/DDBJ databases">
        <title>Genome sequence of the type strain DSM 27180 of Arthrobacter silviterrae.</title>
        <authorList>
            <person name="Gao J."/>
            <person name="Sun J."/>
        </authorList>
    </citation>
    <scope>NUCLEOTIDE SEQUENCE [LARGE SCALE GENOMIC DNA]</scope>
    <source>
        <strain evidence="7 8">DSM 27180</strain>
    </source>
</reference>
<dbReference type="InterPro" id="IPR016166">
    <property type="entry name" value="FAD-bd_PCMH"/>
</dbReference>
<dbReference type="RefSeq" id="WP_165183324.1">
    <property type="nucleotide sequence ID" value="NZ_JAAKZI010000037.1"/>
</dbReference>
<keyword evidence="3" id="KW-0285">Flavoprotein</keyword>
<evidence type="ECO:0000256" key="4">
    <source>
        <dbReference type="ARBA" id="ARBA00022827"/>
    </source>
</evidence>
<dbReference type="Proteomes" id="UP000479226">
    <property type="component" value="Unassembled WGS sequence"/>
</dbReference>
<evidence type="ECO:0000256" key="2">
    <source>
        <dbReference type="ARBA" id="ARBA00005466"/>
    </source>
</evidence>
<dbReference type="Gene3D" id="3.30.43.10">
    <property type="entry name" value="Uridine Diphospho-n-acetylenolpyruvylglucosamine Reductase, domain 2"/>
    <property type="match status" value="1"/>
</dbReference>
<evidence type="ECO:0000256" key="1">
    <source>
        <dbReference type="ARBA" id="ARBA00001974"/>
    </source>
</evidence>
<evidence type="ECO:0000256" key="3">
    <source>
        <dbReference type="ARBA" id="ARBA00022630"/>
    </source>
</evidence>
<evidence type="ECO:0000313" key="8">
    <source>
        <dbReference type="Proteomes" id="UP000479226"/>
    </source>
</evidence>
<keyword evidence="8" id="KW-1185">Reference proteome</keyword>
<comment type="cofactor">
    <cofactor evidence="1">
        <name>FAD</name>
        <dbReference type="ChEBI" id="CHEBI:57692"/>
    </cofactor>
</comment>
<name>A0ABX0DH81_9MICC</name>
<comment type="caution">
    <text evidence="7">The sequence shown here is derived from an EMBL/GenBank/DDBJ whole genome shotgun (WGS) entry which is preliminary data.</text>
</comment>
<dbReference type="PANTHER" id="PTHR42973">
    <property type="entry name" value="BINDING OXIDOREDUCTASE, PUTATIVE (AFU_ORTHOLOGUE AFUA_1G17690)-RELATED"/>
    <property type="match status" value="1"/>
</dbReference>
<dbReference type="EMBL" id="JAAKZI010000037">
    <property type="protein sequence ID" value="NGN85116.1"/>
    <property type="molecule type" value="Genomic_DNA"/>
</dbReference>
<dbReference type="PROSITE" id="PS00862">
    <property type="entry name" value="OX2_COVAL_FAD"/>
    <property type="match status" value="1"/>
</dbReference>
<dbReference type="InterPro" id="IPR006094">
    <property type="entry name" value="Oxid_FAD_bind_N"/>
</dbReference>
<feature type="domain" description="FAD-binding PCMH-type" evidence="6">
    <location>
        <begin position="31"/>
        <end position="198"/>
    </location>
</feature>
<dbReference type="InterPro" id="IPR016169">
    <property type="entry name" value="FAD-bd_PCMH_sub2"/>
</dbReference>
<protein>
    <submittedName>
        <fullName evidence="7">FAD-binding oxidoreductase</fullName>
    </submittedName>
</protein>
<dbReference type="InterPro" id="IPR016167">
    <property type="entry name" value="FAD-bd_PCMH_sub1"/>
</dbReference>